<evidence type="ECO:0000313" key="2">
    <source>
        <dbReference type="Proteomes" id="UP000478183"/>
    </source>
</evidence>
<sequence length="72" mass="8351">MDDHLAHPNLIGSRIEKIPQSHPPIHWEDYHLQDIPGGALRDKVLEALWLVGRLLEQTPKSKDRIYSLHEPE</sequence>
<gene>
    <name evidence="1" type="ORF">GL286_17710</name>
</gene>
<dbReference type="EMBL" id="WMIE01000016">
    <property type="protein sequence ID" value="MTH79554.1"/>
    <property type="molecule type" value="Genomic_DNA"/>
</dbReference>
<dbReference type="AlphaFoldDB" id="A0A6L6JHE4"/>
<name>A0A6L6JHE4_9RHOB</name>
<evidence type="ECO:0000313" key="1">
    <source>
        <dbReference type="EMBL" id="MTH79554.1"/>
    </source>
</evidence>
<dbReference type="OrthoDB" id="7169055at2"/>
<proteinExistence type="predicted"/>
<accession>A0A6L6JHE4</accession>
<organism evidence="1 2">
    <name type="scientific">Paracoccus aestuariivivens</name>
    <dbReference type="NCBI Taxonomy" id="1820333"/>
    <lineage>
        <taxon>Bacteria</taxon>
        <taxon>Pseudomonadati</taxon>
        <taxon>Pseudomonadota</taxon>
        <taxon>Alphaproteobacteria</taxon>
        <taxon>Rhodobacterales</taxon>
        <taxon>Paracoccaceae</taxon>
        <taxon>Paracoccus</taxon>
    </lineage>
</organism>
<keyword evidence="2" id="KW-1185">Reference proteome</keyword>
<protein>
    <submittedName>
        <fullName evidence="1">Uncharacterized protein</fullName>
    </submittedName>
</protein>
<comment type="caution">
    <text evidence="1">The sequence shown here is derived from an EMBL/GenBank/DDBJ whole genome shotgun (WGS) entry which is preliminary data.</text>
</comment>
<feature type="non-terminal residue" evidence="1">
    <location>
        <position position="72"/>
    </location>
</feature>
<dbReference type="Proteomes" id="UP000478183">
    <property type="component" value="Unassembled WGS sequence"/>
</dbReference>
<dbReference type="RefSeq" id="WP_155096904.1">
    <property type="nucleotide sequence ID" value="NZ_WMIE01000016.1"/>
</dbReference>
<reference evidence="1 2" key="1">
    <citation type="submission" date="2019-11" db="EMBL/GenBank/DDBJ databases">
        <authorList>
            <person name="Dong K."/>
        </authorList>
    </citation>
    <scope>NUCLEOTIDE SEQUENCE [LARGE SCALE GENOMIC DNA]</scope>
    <source>
        <strain evidence="1 2">NBRC 111993</strain>
    </source>
</reference>